<evidence type="ECO:0000313" key="2">
    <source>
        <dbReference type="Proteomes" id="UP000796880"/>
    </source>
</evidence>
<name>A0A8K0HN25_9ROSA</name>
<accession>A0A8K0HN25</accession>
<proteinExistence type="predicted"/>
<sequence length="211" mass="23383">MPAKLVVANRGACGWVALVGGGDDNWWWAGIIVLTSITMPVPLWVIDHDTEYCPFPALNFLFSDLIGWSFGDWLRAKSNLKTPGTFQKFFLYLESSLTHLSHSNTVAIIHYQQSITPTSNWNSNVAARNSKILTPLILDYLNTLVDFSLDKTPRGLMHKTMHGTVHQSLGCDFISLEDLVLQTTMNMAKLHAKGSSDVGKTITPHHSQSAS</sequence>
<gene>
    <name evidence="1" type="ORF">FNV43_RR00459</name>
</gene>
<comment type="caution">
    <text evidence="1">The sequence shown here is derived from an EMBL/GenBank/DDBJ whole genome shotgun (WGS) entry which is preliminary data.</text>
</comment>
<protein>
    <submittedName>
        <fullName evidence="1">Uncharacterized protein</fullName>
    </submittedName>
</protein>
<dbReference type="EMBL" id="VOIH02000001">
    <property type="protein sequence ID" value="KAF3455817.1"/>
    <property type="molecule type" value="Genomic_DNA"/>
</dbReference>
<organism evidence="1 2">
    <name type="scientific">Rhamnella rubrinervis</name>
    <dbReference type="NCBI Taxonomy" id="2594499"/>
    <lineage>
        <taxon>Eukaryota</taxon>
        <taxon>Viridiplantae</taxon>
        <taxon>Streptophyta</taxon>
        <taxon>Embryophyta</taxon>
        <taxon>Tracheophyta</taxon>
        <taxon>Spermatophyta</taxon>
        <taxon>Magnoliopsida</taxon>
        <taxon>eudicotyledons</taxon>
        <taxon>Gunneridae</taxon>
        <taxon>Pentapetalae</taxon>
        <taxon>rosids</taxon>
        <taxon>fabids</taxon>
        <taxon>Rosales</taxon>
        <taxon>Rhamnaceae</taxon>
        <taxon>rhamnoid group</taxon>
        <taxon>Rhamneae</taxon>
        <taxon>Rhamnella</taxon>
    </lineage>
</organism>
<dbReference type="Proteomes" id="UP000796880">
    <property type="component" value="Unassembled WGS sequence"/>
</dbReference>
<evidence type="ECO:0000313" key="1">
    <source>
        <dbReference type="EMBL" id="KAF3455817.1"/>
    </source>
</evidence>
<keyword evidence="2" id="KW-1185">Reference proteome</keyword>
<reference evidence="1" key="1">
    <citation type="submission" date="2020-03" db="EMBL/GenBank/DDBJ databases">
        <title>A high-quality chromosome-level genome assembly of a woody plant with both climbing and erect habits, Rhamnella rubrinervis.</title>
        <authorList>
            <person name="Lu Z."/>
            <person name="Yang Y."/>
            <person name="Zhu X."/>
            <person name="Sun Y."/>
        </authorList>
    </citation>
    <scope>NUCLEOTIDE SEQUENCE</scope>
    <source>
        <strain evidence="1">BYM</strain>
        <tissue evidence="1">Leaf</tissue>
    </source>
</reference>
<dbReference type="AlphaFoldDB" id="A0A8K0HN25"/>